<dbReference type="Gene3D" id="3.30.420.270">
    <property type="match status" value="1"/>
</dbReference>
<organism evidence="14 15">
    <name type="scientific">Acinetobacter calcoaceticus</name>
    <dbReference type="NCBI Taxonomy" id="471"/>
    <lineage>
        <taxon>Bacteria</taxon>
        <taxon>Pseudomonadati</taxon>
        <taxon>Pseudomonadota</taxon>
        <taxon>Gammaproteobacteria</taxon>
        <taxon>Moraxellales</taxon>
        <taxon>Moraxellaceae</taxon>
        <taxon>Acinetobacter</taxon>
        <taxon>Acinetobacter calcoaceticus/baumannii complex</taxon>
    </lineage>
</organism>
<proteinExistence type="inferred from homology"/>
<evidence type="ECO:0000256" key="9">
    <source>
        <dbReference type="ARBA" id="ARBA00022927"/>
    </source>
</evidence>
<evidence type="ECO:0000313" key="14">
    <source>
        <dbReference type="EMBL" id="TCM69880.1"/>
    </source>
</evidence>
<keyword evidence="5 12" id="KW-0813">Transport</keyword>
<dbReference type="PANTHER" id="PTHR30558:SF12">
    <property type="entry name" value="BIOPOLYMER TRANSPORT PROTEIN EXBD"/>
    <property type="match status" value="1"/>
</dbReference>
<evidence type="ECO:0000313" key="15">
    <source>
        <dbReference type="Proteomes" id="UP000294963"/>
    </source>
</evidence>
<evidence type="ECO:0000256" key="7">
    <source>
        <dbReference type="ARBA" id="ARBA00022519"/>
    </source>
</evidence>
<evidence type="ECO:0000256" key="5">
    <source>
        <dbReference type="ARBA" id="ARBA00022448"/>
    </source>
</evidence>
<keyword evidence="10 13" id="KW-1133">Transmembrane helix</keyword>
<comment type="subcellular location">
    <subcellularLocation>
        <location evidence="2">Cell inner membrane</location>
        <topology evidence="2">Single-pass type II membrane protein</topology>
    </subcellularLocation>
    <subcellularLocation>
        <location evidence="12">Cell membrane</location>
        <topology evidence="12">Single-pass type II membrane protein</topology>
    </subcellularLocation>
</comment>
<keyword evidence="9 12" id="KW-0653">Protein transport</keyword>
<evidence type="ECO:0000256" key="4">
    <source>
        <dbReference type="ARBA" id="ARBA00011471"/>
    </source>
</evidence>
<dbReference type="InterPro" id="IPR003400">
    <property type="entry name" value="ExbD"/>
</dbReference>
<keyword evidence="6" id="KW-1003">Cell membrane</keyword>
<gene>
    <name evidence="14" type="ORF">EC844_102147</name>
</gene>
<comment type="function">
    <text evidence="1">Involved in the TonB-dependent energy-dependent transport of various receptor-bound substrates.</text>
</comment>
<reference evidence="14 15" key="1">
    <citation type="submission" date="2019-03" db="EMBL/GenBank/DDBJ databases">
        <title>Genomic analyses of the natural microbiome of Caenorhabditis elegans.</title>
        <authorList>
            <person name="Samuel B."/>
        </authorList>
    </citation>
    <scope>NUCLEOTIDE SEQUENCE [LARGE SCALE GENOMIC DNA]</scope>
    <source>
        <strain evidence="14 15">JUb89</strain>
    </source>
</reference>
<evidence type="ECO:0000256" key="12">
    <source>
        <dbReference type="RuleBase" id="RU003879"/>
    </source>
</evidence>
<dbReference type="GO" id="GO:0005886">
    <property type="term" value="C:plasma membrane"/>
    <property type="evidence" value="ECO:0007669"/>
    <property type="project" value="UniProtKB-SubCell"/>
</dbReference>
<feature type="transmembrane region" description="Helical" evidence="13">
    <location>
        <begin position="20"/>
        <end position="41"/>
    </location>
</feature>
<evidence type="ECO:0000256" key="13">
    <source>
        <dbReference type="SAM" id="Phobius"/>
    </source>
</evidence>
<dbReference type="GO" id="GO:0022857">
    <property type="term" value="F:transmembrane transporter activity"/>
    <property type="evidence" value="ECO:0007669"/>
    <property type="project" value="InterPro"/>
</dbReference>
<comment type="caution">
    <text evidence="14">The sequence shown here is derived from an EMBL/GenBank/DDBJ whole genome shotgun (WGS) entry which is preliminary data.</text>
</comment>
<sequence>MGMMVNSDDNEDDVIGTINTTPLVDIMLVLLIIFIITVPVVTHTVPVTLPEENSTPYATTSENIQLSVNKNGDFFWDESHIASADILLARLKVEAEKRPQPEVHIRGDQLTHFKSIDEVINLTKQAGIGKIAFVTTPSAAP</sequence>
<keyword evidence="15" id="KW-1185">Reference proteome</keyword>
<evidence type="ECO:0000256" key="3">
    <source>
        <dbReference type="ARBA" id="ARBA00005811"/>
    </source>
</evidence>
<evidence type="ECO:0000256" key="8">
    <source>
        <dbReference type="ARBA" id="ARBA00022692"/>
    </source>
</evidence>
<dbReference type="EMBL" id="SLVJ01000002">
    <property type="protein sequence ID" value="TCM69880.1"/>
    <property type="molecule type" value="Genomic_DNA"/>
</dbReference>
<keyword evidence="8 12" id="KW-0812">Transmembrane</keyword>
<comment type="subunit">
    <text evidence="4">The accessory proteins ExbB and ExbD seem to form a complex with TonB.</text>
</comment>
<accession>A0A4R1Y421</accession>
<evidence type="ECO:0000256" key="2">
    <source>
        <dbReference type="ARBA" id="ARBA00004249"/>
    </source>
</evidence>
<dbReference type="Proteomes" id="UP000294963">
    <property type="component" value="Unassembled WGS sequence"/>
</dbReference>
<name>A0A4R1Y421_ACICA</name>
<comment type="similarity">
    <text evidence="3 12">Belongs to the ExbD/TolR family.</text>
</comment>
<evidence type="ECO:0000256" key="10">
    <source>
        <dbReference type="ARBA" id="ARBA00022989"/>
    </source>
</evidence>
<dbReference type="OrthoDB" id="9798629at2"/>
<protein>
    <submittedName>
        <fullName evidence="14">Outer membrane transport energization protein ExbD</fullName>
    </submittedName>
</protein>
<evidence type="ECO:0000256" key="1">
    <source>
        <dbReference type="ARBA" id="ARBA00003540"/>
    </source>
</evidence>
<dbReference type="Pfam" id="PF02472">
    <property type="entry name" value="ExbD"/>
    <property type="match status" value="1"/>
</dbReference>
<dbReference type="PANTHER" id="PTHR30558">
    <property type="entry name" value="EXBD MEMBRANE COMPONENT OF PMF-DRIVEN MACROMOLECULE IMPORT SYSTEM"/>
    <property type="match status" value="1"/>
</dbReference>
<dbReference type="AlphaFoldDB" id="A0A4R1Y421"/>
<evidence type="ECO:0000256" key="6">
    <source>
        <dbReference type="ARBA" id="ARBA00022475"/>
    </source>
</evidence>
<keyword evidence="7" id="KW-0997">Cell inner membrane</keyword>
<evidence type="ECO:0000256" key="11">
    <source>
        <dbReference type="ARBA" id="ARBA00023136"/>
    </source>
</evidence>
<keyword evidence="11 13" id="KW-0472">Membrane</keyword>
<dbReference type="GO" id="GO:0015031">
    <property type="term" value="P:protein transport"/>
    <property type="evidence" value="ECO:0007669"/>
    <property type="project" value="UniProtKB-KW"/>
</dbReference>